<dbReference type="GO" id="GO:0008531">
    <property type="term" value="F:riboflavin kinase activity"/>
    <property type="evidence" value="ECO:0007669"/>
    <property type="project" value="UniProtKB-UniRule"/>
</dbReference>
<dbReference type="GO" id="GO:0009398">
    <property type="term" value="P:FMN biosynthetic process"/>
    <property type="evidence" value="ECO:0007669"/>
    <property type="project" value="UniProtKB-UniRule"/>
</dbReference>
<dbReference type="GO" id="GO:0009231">
    <property type="term" value="P:riboflavin biosynthetic process"/>
    <property type="evidence" value="ECO:0007669"/>
    <property type="project" value="InterPro"/>
</dbReference>
<evidence type="ECO:0000313" key="18">
    <source>
        <dbReference type="Proteomes" id="UP000018542"/>
    </source>
</evidence>
<dbReference type="EC" id="2.7.1.26" evidence="15"/>
<dbReference type="InterPro" id="IPR014729">
    <property type="entry name" value="Rossmann-like_a/b/a_fold"/>
</dbReference>
<evidence type="ECO:0000256" key="1">
    <source>
        <dbReference type="ARBA" id="ARBA00002121"/>
    </source>
</evidence>
<reference evidence="17 18" key="1">
    <citation type="journal article" date="2014" name="Genome Announc.">
        <title>Complete Genome Sequence of Hyphomicrobium nitrativorans Strain NL23, a Denitrifying Bacterium Isolated from Biofilm of a Methanol-Fed Denitrification System Treating Seawater at the Montreal Biodome.</title>
        <authorList>
            <person name="Martineau C."/>
            <person name="Villeneuve C."/>
            <person name="Mauffrey F."/>
            <person name="Villemur R."/>
        </authorList>
    </citation>
    <scope>NUCLEOTIDE SEQUENCE [LARGE SCALE GENOMIC DNA]</scope>
    <source>
        <strain evidence="17">NL23</strain>
    </source>
</reference>
<gene>
    <name evidence="17" type="ORF">W911_16085</name>
</gene>
<keyword evidence="6 15" id="KW-0808">Transferase</keyword>
<dbReference type="OrthoDB" id="9803667at2"/>
<keyword evidence="10 15" id="KW-0274">FAD</keyword>
<dbReference type="Pfam" id="PF06574">
    <property type="entry name" value="FAD_syn"/>
    <property type="match status" value="1"/>
</dbReference>
<dbReference type="PANTHER" id="PTHR22749:SF6">
    <property type="entry name" value="RIBOFLAVIN KINASE"/>
    <property type="match status" value="1"/>
</dbReference>
<dbReference type="KEGG" id="hni:W911_16085"/>
<dbReference type="CDD" id="cd02064">
    <property type="entry name" value="FAD_synthetase_N"/>
    <property type="match status" value="1"/>
</dbReference>
<keyword evidence="4 15" id="KW-0285">Flavoprotein</keyword>
<name>V5SI10_9HYPH</name>
<keyword evidence="18" id="KW-1185">Reference proteome</keyword>
<dbReference type="GO" id="GO:0003919">
    <property type="term" value="F:FMN adenylyltransferase activity"/>
    <property type="evidence" value="ECO:0007669"/>
    <property type="project" value="UniProtKB-UniRule"/>
</dbReference>
<evidence type="ECO:0000256" key="3">
    <source>
        <dbReference type="ARBA" id="ARBA00005201"/>
    </source>
</evidence>
<sequence length="310" mass="32817">MLIVHGYDSVPPEAKGAVLALGNFDGVHRGHQALIGQAVAEAQGRGCSAGALVFDPHPSAFFRPGEPHFRLTPLDEKLALFAELGLDVAVVLAFDAALASLDAERFIEAVLVDALAVSHVVVGYHFFFGRNRGGSAETLRRFGYTHGFGVTVVDPIADRGEPFSSTDIRLLLAEGNVRSAAAALGRPWSVKGPVIGGAKRGTGLGFPTANVAMPKGTALGHGIFAVRVALDGVSLDGAAYLGTRPTFDDGMPVLEVFLFDFDGDIYGREIEVIFIDKVRDDRRFASAEELVTQMNADCAKAREILAATSP</sequence>
<evidence type="ECO:0000256" key="2">
    <source>
        <dbReference type="ARBA" id="ARBA00004726"/>
    </source>
</evidence>
<comment type="catalytic activity">
    <reaction evidence="14 15">
        <text>FMN + ATP + H(+) = FAD + diphosphate</text>
        <dbReference type="Rhea" id="RHEA:17237"/>
        <dbReference type="ChEBI" id="CHEBI:15378"/>
        <dbReference type="ChEBI" id="CHEBI:30616"/>
        <dbReference type="ChEBI" id="CHEBI:33019"/>
        <dbReference type="ChEBI" id="CHEBI:57692"/>
        <dbReference type="ChEBI" id="CHEBI:58210"/>
        <dbReference type="EC" id="2.7.7.2"/>
    </reaction>
</comment>
<evidence type="ECO:0000313" key="17">
    <source>
        <dbReference type="EMBL" id="AHB49579.1"/>
    </source>
</evidence>
<evidence type="ECO:0000259" key="16">
    <source>
        <dbReference type="SMART" id="SM00904"/>
    </source>
</evidence>
<dbReference type="FunFam" id="2.40.30.30:FF:000003">
    <property type="entry name" value="Riboflavin biosynthesis protein"/>
    <property type="match status" value="1"/>
</dbReference>
<dbReference type="InterPro" id="IPR023468">
    <property type="entry name" value="Riboflavin_kinase"/>
</dbReference>
<dbReference type="Proteomes" id="UP000018542">
    <property type="component" value="Chromosome"/>
</dbReference>
<dbReference type="GO" id="GO:0005524">
    <property type="term" value="F:ATP binding"/>
    <property type="evidence" value="ECO:0007669"/>
    <property type="project" value="UniProtKB-UniRule"/>
</dbReference>
<keyword evidence="5 15" id="KW-0288">FMN</keyword>
<evidence type="ECO:0000256" key="15">
    <source>
        <dbReference type="PIRNR" id="PIRNR004491"/>
    </source>
</evidence>
<evidence type="ECO:0000256" key="13">
    <source>
        <dbReference type="ARBA" id="ARBA00047880"/>
    </source>
</evidence>
<keyword evidence="9 15" id="KW-0418">Kinase</keyword>
<dbReference type="UniPathway" id="UPA00276">
    <property type="reaction ID" value="UER00406"/>
</dbReference>
<dbReference type="SMART" id="SM00904">
    <property type="entry name" value="Flavokinase"/>
    <property type="match status" value="1"/>
</dbReference>
<dbReference type="SUPFAM" id="SSF82114">
    <property type="entry name" value="Riboflavin kinase-like"/>
    <property type="match status" value="1"/>
</dbReference>
<dbReference type="PATRIC" id="fig|1029756.8.peg.3354"/>
<organism evidence="17 18">
    <name type="scientific">Hyphomicrobium nitrativorans NL23</name>
    <dbReference type="NCBI Taxonomy" id="1029756"/>
    <lineage>
        <taxon>Bacteria</taxon>
        <taxon>Pseudomonadati</taxon>
        <taxon>Pseudomonadota</taxon>
        <taxon>Alphaproteobacteria</taxon>
        <taxon>Hyphomicrobiales</taxon>
        <taxon>Hyphomicrobiaceae</taxon>
        <taxon>Hyphomicrobium</taxon>
    </lineage>
</organism>
<dbReference type="InterPro" id="IPR015865">
    <property type="entry name" value="Riboflavin_kinase_bac/euk"/>
</dbReference>
<evidence type="ECO:0000256" key="4">
    <source>
        <dbReference type="ARBA" id="ARBA00022630"/>
    </source>
</evidence>
<dbReference type="STRING" id="1029756.W911_16085"/>
<dbReference type="SUPFAM" id="SSF52374">
    <property type="entry name" value="Nucleotidylyl transferase"/>
    <property type="match status" value="1"/>
</dbReference>
<dbReference type="AlphaFoldDB" id="V5SI10"/>
<accession>V5SI10</accession>
<evidence type="ECO:0000256" key="10">
    <source>
        <dbReference type="ARBA" id="ARBA00022827"/>
    </source>
</evidence>
<evidence type="ECO:0000256" key="8">
    <source>
        <dbReference type="ARBA" id="ARBA00022741"/>
    </source>
</evidence>
<comment type="similarity">
    <text evidence="15">Belongs to the ribF family.</text>
</comment>
<evidence type="ECO:0000256" key="12">
    <source>
        <dbReference type="ARBA" id="ARBA00023268"/>
    </source>
</evidence>
<dbReference type="PANTHER" id="PTHR22749">
    <property type="entry name" value="RIBOFLAVIN KINASE/FMN ADENYLYLTRANSFERASE"/>
    <property type="match status" value="1"/>
</dbReference>
<evidence type="ECO:0000256" key="6">
    <source>
        <dbReference type="ARBA" id="ARBA00022679"/>
    </source>
</evidence>
<keyword evidence="12" id="KW-0511">Multifunctional enzyme</keyword>
<dbReference type="RefSeq" id="WP_023788517.1">
    <property type="nucleotide sequence ID" value="NC_022997.1"/>
</dbReference>
<dbReference type="UniPathway" id="UPA00277">
    <property type="reaction ID" value="UER00407"/>
</dbReference>
<evidence type="ECO:0000256" key="14">
    <source>
        <dbReference type="ARBA" id="ARBA00049494"/>
    </source>
</evidence>
<proteinExistence type="inferred from homology"/>
<dbReference type="NCBIfam" id="TIGR00083">
    <property type="entry name" value="ribF"/>
    <property type="match status" value="1"/>
</dbReference>
<protein>
    <recommendedName>
        <fullName evidence="15">Riboflavin biosynthesis protein</fullName>
    </recommendedName>
    <domain>
        <recommendedName>
            <fullName evidence="15">Riboflavin kinase</fullName>
            <ecNumber evidence="15">2.7.1.26</ecNumber>
        </recommendedName>
        <alternativeName>
            <fullName evidence="15">Flavokinase</fullName>
        </alternativeName>
    </domain>
    <domain>
        <recommendedName>
            <fullName evidence="15">FMN adenylyltransferase</fullName>
            <ecNumber evidence="15">2.7.7.2</ecNumber>
        </recommendedName>
        <alternativeName>
            <fullName evidence="15">FAD pyrophosphorylase</fullName>
        </alternativeName>
        <alternativeName>
            <fullName evidence="15">FAD synthase</fullName>
        </alternativeName>
    </domain>
</protein>
<keyword evidence="11 15" id="KW-0067">ATP-binding</keyword>
<dbReference type="Pfam" id="PF01687">
    <property type="entry name" value="Flavokinase"/>
    <property type="match status" value="1"/>
</dbReference>
<comment type="pathway">
    <text evidence="3 15">Cofactor biosynthesis; FMN biosynthesis; FMN from riboflavin (ATP route): step 1/1.</text>
</comment>
<comment type="function">
    <text evidence="1">Catalyzes the phosphorylation of riboflavin to FMN followed by the adenylation of FMN to FAD.</text>
</comment>
<comment type="catalytic activity">
    <reaction evidence="13 15">
        <text>riboflavin + ATP = FMN + ADP + H(+)</text>
        <dbReference type="Rhea" id="RHEA:14357"/>
        <dbReference type="ChEBI" id="CHEBI:15378"/>
        <dbReference type="ChEBI" id="CHEBI:30616"/>
        <dbReference type="ChEBI" id="CHEBI:57986"/>
        <dbReference type="ChEBI" id="CHEBI:58210"/>
        <dbReference type="ChEBI" id="CHEBI:456216"/>
        <dbReference type="EC" id="2.7.1.26"/>
    </reaction>
</comment>
<dbReference type="GO" id="GO:0006747">
    <property type="term" value="P:FAD biosynthetic process"/>
    <property type="evidence" value="ECO:0007669"/>
    <property type="project" value="UniProtKB-UniRule"/>
</dbReference>
<dbReference type="Gene3D" id="2.40.30.30">
    <property type="entry name" value="Riboflavin kinase-like"/>
    <property type="match status" value="1"/>
</dbReference>
<dbReference type="EMBL" id="CP006912">
    <property type="protein sequence ID" value="AHB49579.1"/>
    <property type="molecule type" value="Genomic_DNA"/>
</dbReference>
<comment type="pathway">
    <text evidence="2 15">Cofactor biosynthesis; FAD biosynthesis; FAD from FMN: step 1/1.</text>
</comment>
<dbReference type="Gene3D" id="3.40.50.620">
    <property type="entry name" value="HUPs"/>
    <property type="match status" value="1"/>
</dbReference>
<feature type="domain" description="Riboflavin kinase" evidence="16">
    <location>
        <begin position="183"/>
        <end position="306"/>
    </location>
</feature>
<keyword evidence="8 15" id="KW-0547">Nucleotide-binding</keyword>
<dbReference type="InterPro" id="IPR015864">
    <property type="entry name" value="FAD_synthase"/>
</dbReference>
<dbReference type="InterPro" id="IPR002606">
    <property type="entry name" value="Riboflavin_kinase_bac"/>
</dbReference>
<dbReference type="EC" id="2.7.7.2" evidence="15"/>
<evidence type="ECO:0000256" key="11">
    <source>
        <dbReference type="ARBA" id="ARBA00022840"/>
    </source>
</evidence>
<keyword evidence="7 15" id="KW-0548">Nucleotidyltransferase</keyword>
<dbReference type="FunFam" id="3.40.50.620:FF:000021">
    <property type="entry name" value="Riboflavin biosynthesis protein"/>
    <property type="match status" value="1"/>
</dbReference>
<evidence type="ECO:0000256" key="7">
    <source>
        <dbReference type="ARBA" id="ARBA00022695"/>
    </source>
</evidence>
<dbReference type="PIRSF" id="PIRSF004491">
    <property type="entry name" value="FAD_Synth"/>
    <property type="match status" value="1"/>
</dbReference>
<evidence type="ECO:0000256" key="9">
    <source>
        <dbReference type="ARBA" id="ARBA00022777"/>
    </source>
</evidence>
<dbReference type="HOGENOM" id="CLU_048437_0_1_5"/>
<evidence type="ECO:0000256" key="5">
    <source>
        <dbReference type="ARBA" id="ARBA00022643"/>
    </source>
</evidence>
<dbReference type="InterPro" id="IPR023465">
    <property type="entry name" value="Riboflavin_kinase_dom_sf"/>
</dbReference>
<dbReference type="NCBIfam" id="NF004160">
    <property type="entry name" value="PRK05627.1-3"/>
    <property type="match status" value="1"/>
</dbReference>